<keyword evidence="2" id="KW-1133">Transmembrane helix</keyword>
<dbReference type="Proteomes" id="UP000823405">
    <property type="component" value="Unassembled WGS sequence"/>
</dbReference>
<reference evidence="3" key="1">
    <citation type="journal article" date="2020" name="Fungal Divers.">
        <title>Resolving the Mortierellaceae phylogeny through synthesis of multi-gene phylogenetics and phylogenomics.</title>
        <authorList>
            <person name="Vandepol N."/>
            <person name="Liber J."/>
            <person name="Desiro A."/>
            <person name="Na H."/>
            <person name="Kennedy M."/>
            <person name="Barry K."/>
            <person name="Grigoriev I.V."/>
            <person name="Miller A.N."/>
            <person name="O'Donnell K."/>
            <person name="Stajich J.E."/>
            <person name="Bonito G."/>
        </authorList>
    </citation>
    <scope>NUCLEOTIDE SEQUENCE</scope>
    <source>
        <strain evidence="3">NVP60</strain>
    </source>
</reference>
<organism evidence="3 4">
    <name type="scientific">Linnemannia gamsii</name>
    <dbReference type="NCBI Taxonomy" id="64522"/>
    <lineage>
        <taxon>Eukaryota</taxon>
        <taxon>Fungi</taxon>
        <taxon>Fungi incertae sedis</taxon>
        <taxon>Mucoromycota</taxon>
        <taxon>Mortierellomycotina</taxon>
        <taxon>Mortierellomycetes</taxon>
        <taxon>Mortierellales</taxon>
        <taxon>Mortierellaceae</taxon>
        <taxon>Linnemannia</taxon>
    </lineage>
</organism>
<evidence type="ECO:0000313" key="3">
    <source>
        <dbReference type="EMBL" id="KAG0276454.1"/>
    </source>
</evidence>
<dbReference type="AlphaFoldDB" id="A0A9P6QKV6"/>
<keyword evidence="4" id="KW-1185">Reference proteome</keyword>
<protein>
    <submittedName>
        <fullName evidence="3">Uncharacterized protein</fullName>
    </submittedName>
</protein>
<dbReference type="EMBL" id="JAAAIN010005061">
    <property type="protein sequence ID" value="KAG0276454.1"/>
    <property type="molecule type" value="Genomic_DNA"/>
</dbReference>
<evidence type="ECO:0000256" key="1">
    <source>
        <dbReference type="SAM" id="MobiDB-lite"/>
    </source>
</evidence>
<feature type="region of interest" description="Disordered" evidence="1">
    <location>
        <begin position="25"/>
        <end position="54"/>
    </location>
</feature>
<feature type="compositionally biased region" description="Basic residues" evidence="1">
    <location>
        <begin position="31"/>
        <end position="47"/>
    </location>
</feature>
<gene>
    <name evidence="3" type="ORF">BGZ97_010083</name>
</gene>
<feature type="compositionally biased region" description="Low complexity" evidence="1">
    <location>
        <begin position="174"/>
        <end position="217"/>
    </location>
</feature>
<feature type="compositionally biased region" description="Polar residues" evidence="1">
    <location>
        <begin position="145"/>
        <end position="169"/>
    </location>
</feature>
<name>A0A9P6QKV6_9FUNG</name>
<keyword evidence="2" id="KW-0472">Membrane</keyword>
<dbReference type="OrthoDB" id="10647958at2759"/>
<feature type="transmembrane region" description="Helical" evidence="2">
    <location>
        <begin position="90"/>
        <end position="109"/>
    </location>
</feature>
<evidence type="ECO:0000256" key="2">
    <source>
        <dbReference type="SAM" id="Phobius"/>
    </source>
</evidence>
<feature type="region of interest" description="Disordered" evidence="1">
    <location>
        <begin position="113"/>
        <end position="217"/>
    </location>
</feature>
<comment type="caution">
    <text evidence="3">The sequence shown here is derived from an EMBL/GenBank/DDBJ whole genome shotgun (WGS) entry which is preliminary data.</text>
</comment>
<evidence type="ECO:0000313" key="4">
    <source>
        <dbReference type="Proteomes" id="UP000823405"/>
    </source>
</evidence>
<feature type="non-terminal residue" evidence="3">
    <location>
        <position position="217"/>
    </location>
</feature>
<accession>A0A9P6QKV6</accession>
<keyword evidence="2" id="KW-0812">Transmembrane</keyword>
<proteinExistence type="predicted"/>
<sequence>MSQLTVSSMASSSANSANSHNVQFIPMDRHGRGHGHGQVPRRPRRPRPVSEGVYGPDTFQESLELIKYVPERPTGRWAKLMAIVRQHWKSWVFVGSISVVAIVVSVILLKKKGDDGSSKGMASAGHGVGNVGSDDPGFDGGEAMTTMTKETSSGRGRTIVTKTAAPSSTHRVKTTPTSTSTSTSTSPSTSKSLAAPKAKAATAKRTTTARRPTTTRA</sequence>